<evidence type="ECO:0000313" key="6">
    <source>
        <dbReference type="Proteomes" id="UP000472271"/>
    </source>
</evidence>
<dbReference type="InParanoid" id="A0A673CI12"/>
<reference evidence="5" key="2">
    <citation type="submission" date="2025-08" db="UniProtKB">
        <authorList>
            <consortium name="Ensembl"/>
        </authorList>
    </citation>
    <scope>IDENTIFICATION</scope>
</reference>
<keyword evidence="6" id="KW-1185">Reference proteome</keyword>
<dbReference type="Pfam" id="PF00010">
    <property type="entry name" value="HLH"/>
    <property type="match status" value="1"/>
</dbReference>
<dbReference type="Gene3D" id="4.10.280.10">
    <property type="entry name" value="Helix-loop-helix DNA-binding domain"/>
    <property type="match status" value="1"/>
</dbReference>
<proteinExistence type="predicted"/>
<dbReference type="InterPro" id="IPR011598">
    <property type="entry name" value="bHLH_dom"/>
</dbReference>
<evidence type="ECO:0000256" key="2">
    <source>
        <dbReference type="ARBA" id="ARBA00023125"/>
    </source>
</evidence>
<dbReference type="Ensembl" id="ENSSORT00005054198.1">
    <property type="protein sequence ID" value="ENSSORP00005052944.1"/>
    <property type="gene ID" value="ENSSORG00005023853.1"/>
</dbReference>
<accession>A0A673CI12</accession>
<evidence type="ECO:0000256" key="3">
    <source>
        <dbReference type="ARBA" id="ARBA00023163"/>
    </source>
</evidence>
<dbReference type="PANTHER" id="PTHR13864:SF15">
    <property type="entry name" value="T-CELL ACUTE LYMPHOCYTIC LEUKEMIA PROTEIN 1 HOMOLOG-RELATED"/>
    <property type="match status" value="1"/>
</dbReference>
<keyword evidence="2" id="KW-0238">DNA-binding</keyword>
<sequence length="110" mass="12658">MRRTSITRWRQQNVNVAFAELRRLVPAHPPDRKLSKNQVLRLAVRYIHFLDQVLRDQDLESPDLQTRSQGSVDWSPEGLMEDLDGSTSLVQIWSLPAPTSKHADDKISNL</sequence>
<evidence type="ECO:0000259" key="4">
    <source>
        <dbReference type="PROSITE" id="PS50888"/>
    </source>
</evidence>
<dbReference type="GO" id="GO:0046983">
    <property type="term" value="F:protein dimerization activity"/>
    <property type="evidence" value="ECO:0007669"/>
    <property type="project" value="InterPro"/>
</dbReference>
<evidence type="ECO:0000256" key="1">
    <source>
        <dbReference type="ARBA" id="ARBA00023015"/>
    </source>
</evidence>
<keyword evidence="3" id="KW-0804">Transcription</keyword>
<feature type="domain" description="BHLH" evidence="4">
    <location>
        <begin position="1"/>
        <end position="50"/>
    </location>
</feature>
<dbReference type="AlphaFoldDB" id="A0A673CI12"/>
<evidence type="ECO:0000313" key="5">
    <source>
        <dbReference type="Ensembl" id="ENSSORP00005052944.1"/>
    </source>
</evidence>
<dbReference type="SUPFAM" id="SSF47459">
    <property type="entry name" value="HLH, helix-loop-helix DNA-binding domain"/>
    <property type="match status" value="1"/>
</dbReference>
<organism evidence="5 6">
    <name type="scientific">Sphaeramia orbicularis</name>
    <name type="common">orbiculate cardinalfish</name>
    <dbReference type="NCBI Taxonomy" id="375764"/>
    <lineage>
        <taxon>Eukaryota</taxon>
        <taxon>Metazoa</taxon>
        <taxon>Chordata</taxon>
        <taxon>Craniata</taxon>
        <taxon>Vertebrata</taxon>
        <taxon>Euteleostomi</taxon>
        <taxon>Actinopterygii</taxon>
        <taxon>Neopterygii</taxon>
        <taxon>Teleostei</taxon>
        <taxon>Neoteleostei</taxon>
        <taxon>Acanthomorphata</taxon>
        <taxon>Gobiaria</taxon>
        <taxon>Kurtiformes</taxon>
        <taxon>Apogonoidei</taxon>
        <taxon>Apogonidae</taxon>
        <taxon>Apogoninae</taxon>
        <taxon>Sphaeramia</taxon>
    </lineage>
</organism>
<protein>
    <recommendedName>
        <fullName evidence="4">BHLH domain-containing protein</fullName>
    </recommendedName>
</protein>
<reference evidence="5" key="1">
    <citation type="submission" date="2019-06" db="EMBL/GenBank/DDBJ databases">
        <authorList>
            <consortium name="Wellcome Sanger Institute Data Sharing"/>
        </authorList>
    </citation>
    <scope>NUCLEOTIDE SEQUENCE [LARGE SCALE GENOMIC DNA]</scope>
</reference>
<dbReference type="SMART" id="SM00353">
    <property type="entry name" value="HLH"/>
    <property type="match status" value="1"/>
</dbReference>
<dbReference type="PANTHER" id="PTHR13864">
    <property type="entry name" value="T-CELL ACUTE LYMPHOCYTIC LEUKEMIA/STEM CELL LEUKEMIA-RELATED"/>
    <property type="match status" value="1"/>
</dbReference>
<dbReference type="InterPro" id="IPR040238">
    <property type="entry name" value="TAL-like"/>
</dbReference>
<name>A0A673CI12_9TELE</name>
<dbReference type="Proteomes" id="UP000472271">
    <property type="component" value="Chromosome 4"/>
</dbReference>
<dbReference type="PROSITE" id="PS50888">
    <property type="entry name" value="BHLH"/>
    <property type="match status" value="1"/>
</dbReference>
<dbReference type="InterPro" id="IPR036638">
    <property type="entry name" value="HLH_DNA-bd_sf"/>
</dbReference>
<keyword evidence="1" id="KW-0805">Transcription regulation</keyword>
<dbReference type="GO" id="GO:0000978">
    <property type="term" value="F:RNA polymerase II cis-regulatory region sequence-specific DNA binding"/>
    <property type="evidence" value="ECO:0007669"/>
    <property type="project" value="TreeGrafter"/>
</dbReference>
<reference evidence="5" key="3">
    <citation type="submission" date="2025-09" db="UniProtKB">
        <authorList>
            <consortium name="Ensembl"/>
        </authorList>
    </citation>
    <scope>IDENTIFICATION</scope>
</reference>
<dbReference type="GO" id="GO:0000981">
    <property type="term" value="F:DNA-binding transcription factor activity, RNA polymerase II-specific"/>
    <property type="evidence" value="ECO:0007669"/>
    <property type="project" value="InterPro"/>
</dbReference>